<gene>
    <name evidence="6" type="ORF">EURHEDRAFT_407397</name>
</gene>
<keyword evidence="4" id="KW-0472">Membrane</keyword>
<feature type="region of interest" description="Disordered" evidence="3">
    <location>
        <begin position="1"/>
        <end position="103"/>
    </location>
</feature>
<dbReference type="OrthoDB" id="418595at2759"/>
<dbReference type="CDD" id="cd17781">
    <property type="entry name" value="CBS_pair_MUG70_1"/>
    <property type="match status" value="1"/>
</dbReference>
<feature type="compositionally biased region" description="Polar residues" evidence="3">
    <location>
        <begin position="29"/>
        <end position="45"/>
    </location>
</feature>
<evidence type="ECO:0000256" key="4">
    <source>
        <dbReference type="SAM" id="Phobius"/>
    </source>
</evidence>
<dbReference type="SMART" id="SM00666">
    <property type="entry name" value="PB1"/>
    <property type="match status" value="1"/>
</dbReference>
<feature type="compositionally biased region" description="Basic and acidic residues" evidence="3">
    <location>
        <begin position="68"/>
        <end position="83"/>
    </location>
</feature>
<keyword evidence="1" id="KW-0677">Repeat</keyword>
<feature type="transmembrane region" description="Helical" evidence="4">
    <location>
        <begin position="651"/>
        <end position="670"/>
    </location>
</feature>
<keyword evidence="2" id="KW-0129">CBS domain</keyword>
<feature type="region of interest" description="Disordered" evidence="3">
    <location>
        <begin position="425"/>
        <end position="470"/>
    </location>
</feature>
<dbReference type="InterPro" id="IPR000644">
    <property type="entry name" value="CBS_dom"/>
</dbReference>
<dbReference type="STRING" id="1388766.A0A017SR42"/>
<organism evidence="6 7">
    <name type="scientific">Aspergillus ruber (strain CBS 135680)</name>
    <dbReference type="NCBI Taxonomy" id="1388766"/>
    <lineage>
        <taxon>Eukaryota</taxon>
        <taxon>Fungi</taxon>
        <taxon>Dikarya</taxon>
        <taxon>Ascomycota</taxon>
        <taxon>Pezizomycotina</taxon>
        <taxon>Eurotiomycetes</taxon>
        <taxon>Eurotiomycetidae</taxon>
        <taxon>Eurotiales</taxon>
        <taxon>Aspergillaceae</taxon>
        <taxon>Aspergillus</taxon>
        <taxon>Aspergillus subgen. Aspergillus</taxon>
    </lineage>
</organism>
<dbReference type="PANTHER" id="PTHR48108">
    <property type="entry name" value="CBS DOMAIN-CONTAINING PROTEIN CBSX2, CHLOROPLASTIC"/>
    <property type="match status" value="1"/>
</dbReference>
<dbReference type="InterPro" id="IPR051462">
    <property type="entry name" value="CBS_domain-containing"/>
</dbReference>
<feature type="compositionally biased region" description="Polar residues" evidence="3">
    <location>
        <begin position="1"/>
        <end position="11"/>
    </location>
</feature>
<dbReference type="SUPFAM" id="SSF54277">
    <property type="entry name" value="CAD &amp; PB1 domains"/>
    <property type="match status" value="1"/>
</dbReference>
<evidence type="ECO:0000313" key="7">
    <source>
        <dbReference type="Proteomes" id="UP000019804"/>
    </source>
</evidence>
<dbReference type="InterPro" id="IPR000270">
    <property type="entry name" value="PB1_dom"/>
</dbReference>
<evidence type="ECO:0000256" key="1">
    <source>
        <dbReference type="ARBA" id="ARBA00022737"/>
    </source>
</evidence>
<dbReference type="SUPFAM" id="SSF54631">
    <property type="entry name" value="CBS-domain pair"/>
    <property type="match status" value="2"/>
</dbReference>
<keyword evidence="4" id="KW-0812">Transmembrane</keyword>
<evidence type="ECO:0000256" key="2">
    <source>
        <dbReference type="PROSITE-ProRule" id="PRU00703"/>
    </source>
</evidence>
<dbReference type="EMBL" id="KK088411">
    <property type="protein sequence ID" value="EYE99437.1"/>
    <property type="molecule type" value="Genomic_DNA"/>
</dbReference>
<feature type="domain" description="CBS" evidence="5">
    <location>
        <begin position="173"/>
        <end position="229"/>
    </location>
</feature>
<accession>A0A017SR42</accession>
<feature type="domain" description="CBS" evidence="5">
    <location>
        <begin position="342"/>
        <end position="399"/>
    </location>
</feature>
<sequence length="676" mass="73203">MSTTGSSTFRNQNHRSSGRSRAPDFDNASVISASQIPRPHSTATPAASSDIGSTSMSAASSRQRQNQSKRDEAIRRRLEADLNKKRHTTGRAQRSRKAPPGTVLALKPSQALQIKPNTTISEAAQLMAAKREDCVLVTDDDDRIAGIFTAKDLAFRVVGIGSKAREVAVSEIMTKNPLCARTDTSATDALDLMVRKGFRHLPVMDENQDISGVLDITKCFYDAMEKLERAYSSSRKLYDALEGVQSELGSSQPQQIIQYVEALRQKMSGPTLETVLDGMPPVTVSVRTSVKDAAAAMKENRTTALLVQDQGSITGIFTSKDVVLRVIAPGLDPSTCSVVRVMTPHPDFAPSDMSIQAALRKMHDGHYLNLPVMNESGEIVGMVDVLKLTYATLEQINSMGTQDDEGPAWNKFWLSMDNESDSVVSGSQVISSSHHPHTAHRSVLSPDSHKHSFDHRDSVMPNESASHQGDDHSEIIEAHHHEEEHAFPFKFKAPSGRVHRVNVLPSAGLADMVTQVTAKLGPEVEAVGGAADCEDGRLSNTGYALSYLDNEGDTVSITTDQDLTDAVALAHQSHRDKVDLFVHDPTQPPVSATVEPQPAPIKTASPVEEKSAVEAVLPEEPPVVSQTRAHSFHSHPHRLEEQFIAGVPNELLLPGAIVTLAAVIAGVFILSRPSGR</sequence>
<dbReference type="HOGENOM" id="CLU_009026_1_0_1"/>
<reference evidence="7" key="1">
    <citation type="journal article" date="2014" name="Nat. Commun.">
        <title>Genomic adaptations of the halophilic Dead Sea filamentous fungus Eurotium rubrum.</title>
        <authorList>
            <person name="Kis-Papo T."/>
            <person name="Weig A.R."/>
            <person name="Riley R."/>
            <person name="Persoh D."/>
            <person name="Salamov A."/>
            <person name="Sun H."/>
            <person name="Lipzen A."/>
            <person name="Wasser S.P."/>
            <person name="Rambold G."/>
            <person name="Grigoriev I.V."/>
            <person name="Nevo E."/>
        </authorList>
    </citation>
    <scope>NUCLEOTIDE SEQUENCE [LARGE SCALE GENOMIC DNA]</scope>
    <source>
        <strain evidence="7">CBS 135680</strain>
    </source>
</reference>
<feature type="domain" description="CBS" evidence="5">
    <location>
        <begin position="106"/>
        <end position="167"/>
    </location>
</feature>
<keyword evidence="4" id="KW-1133">Transmembrane helix</keyword>
<feature type="compositionally biased region" description="Low complexity" evidence="3">
    <location>
        <begin position="46"/>
        <end position="61"/>
    </location>
</feature>
<dbReference type="RefSeq" id="XP_040643125.1">
    <property type="nucleotide sequence ID" value="XM_040780539.1"/>
</dbReference>
<proteinExistence type="predicted"/>
<dbReference type="PANTHER" id="PTHR48108:SF26">
    <property type="entry name" value="CBS DOMAIN-CONTAINING PROTEIN DDB_G0289609"/>
    <property type="match status" value="1"/>
</dbReference>
<dbReference type="SMART" id="SM00116">
    <property type="entry name" value="CBS"/>
    <property type="match status" value="4"/>
</dbReference>
<evidence type="ECO:0000313" key="6">
    <source>
        <dbReference type="EMBL" id="EYE99437.1"/>
    </source>
</evidence>
<name>A0A017SR42_ASPRC</name>
<dbReference type="AlphaFoldDB" id="A0A017SR42"/>
<evidence type="ECO:0000259" key="5">
    <source>
        <dbReference type="PROSITE" id="PS51371"/>
    </source>
</evidence>
<protein>
    <submittedName>
        <fullName evidence="6">CBS-domain-containing protein</fullName>
    </submittedName>
</protein>
<evidence type="ECO:0000256" key="3">
    <source>
        <dbReference type="SAM" id="MobiDB-lite"/>
    </source>
</evidence>
<keyword evidence="7" id="KW-1185">Reference proteome</keyword>
<feature type="compositionally biased region" description="Basic and acidic residues" evidence="3">
    <location>
        <begin position="447"/>
        <end position="458"/>
    </location>
</feature>
<dbReference type="Proteomes" id="UP000019804">
    <property type="component" value="Unassembled WGS sequence"/>
</dbReference>
<dbReference type="GeneID" id="63695663"/>
<dbReference type="Gene3D" id="3.10.580.10">
    <property type="entry name" value="CBS-domain"/>
    <property type="match status" value="2"/>
</dbReference>
<dbReference type="Pfam" id="PF00564">
    <property type="entry name" value="PB1"/>
    <property type="match status" value="1"/>
</dbReference>
<dbReference type="PROSITE" id="PS51371">
    <property type="entry name" value="CBS"/>
    <property type="match status" value="4"/>
</dbReference>
<dbReference type="Pfam" id="PF00571">
    <property type="entry name" value="CBS"/>
    <property type="match status" value="4"/>
</dbReference>
<dbReference type="InterPro" id="IPR046342">
    <property type="entry name" value="CBS_dom_sf"/>
</dbReference>
<feature type="domain" description="CBS" evidence="5">
    <location>
        <begin position="276"/>
        <end position="334"/>
    </location>
</feature>
<feature type="compositionally biased region" description="Basic residues" evidence="3">
    <location>
        <begin position="84"/>
        <end position="97"/>
    </location>
</feature>
<dbReference type="CDD" id="cd17782">
    <property type="entry name" value="CBS_pair_MUG70_2"/>
    <property type="match status" value="1"/>
</dbReference>